<accession>A0ABD3GQA0</accession>
<dbReference type="EMBL" id="JBJQOH010000007">
    <property type="protein sequence ID" value="KAL3681343.1"/>
    <property type="molecule type" value="Genomic_DNA"/>
</dbReference>
<dbReference type="AlphaFoldDB" id="A0ABD3GQA0"/>
<reference evidence="2 3" key="1">
    <citation type="submission" date="2024-09" db="EMBL/GenBank/DDBJ databases">
        <title>Chromosome-scale assembly of Riccia sorocarpa.</title>
        <authorList>
            <person name="Paukszto L."/>
        </authorList>
    </citation>
    <scope>NUCLEOTIDE SEQUENCE [LARGE SCALE GENOMIC DNA]</scope>
    <source>
        <strain evidence="2">LP-2024</strain>
        <tissue evidence="2">Aerial parts of the thallus</tissue>
    </source>
</reference>
<evidence type="ECO:0000313" key="2">
    <source>
        <dbReference type="EMBL" id="KAL3681343.1"/>
    </source>
</evidence>
<sequence>MGSQSRRQSTVDRRRTDQLEPVASGSQWGIRRKVMEMVDKLKSLSDESVEYESKILTRFLQHSTISKTLKVGEIMSLKEQRAAKLLLANLATGLQTVKRTHT</sequence>
<feature type="region of interest" description="Disordered" evidence="1">
    <location>
        <begin position="1"/>
        <end position="24"/>
    </location>
</feature>
<feature type="compositionally biased region" description="Basic and acidic residues" evidence="1">
    <location>
        <begin position="9"/>
        <end position="18"/>
    </location>
</feature>
<gene>
    <name evidence="2" type="ORF">R1sor_024299</name>
</gene>
<evidence type="ECO:0000313" key="3">
    <source>
        <dbReference type="Proteomes" id="UP001633002"/>
    </source>
</evidence>
<proteinExistence type="predicted"/>
<name>A0ABD3GQA0_9MARC</name>
<protein>
    <submittedName>
        <fullName evidence="2">Uncharacterized protein</fullName>
    </submittedName>
</protein>
<evidence type="ECO:0000256" key="1">
    <source>
        <dbReference type="SAM" id="MobiDB-lite"/>
    </source>
</evidence>
<keyword evidence="3" id="KW-1185">Reference proteome</keyword>
<comment type="caution">
    <text evidence="2">The sequence shown here is derived from an EMBL/GenBank/DDBJ whole genome shotgun (WGS) entry which is preliminary data.</text>
</comment>
<dbReference type="Proteomes" id="UP001633002">
    <property type="component" value="Unassembled WGS sequence"/>
</dbReference>
<organism evidence="2 3">
    <name type="scientific">Riccia sorocarpa</name>
    <dbReference type="NCBI Taxonomy" id="122646"/>
    <lineage>
        <taxon>Eukaryota</taxon>
        <taxon>Viridiplantae</taxon>
        <taxon>Streptophyta</taxon>
        <taxon>Embryophyta</taxon>
        <taxon>Marchantiophyta</taxon>
        <taxon>Marchantiopsida</taxon>
        <taxon>Marchantiidae</taxon>
        <taxon>Marchantiales</taxon>
        <taxon>Ricciaceae</taxon>
        <taxon>Riccia</taxon>
    </lineage>
</organism>